<dbReference type="GO" id="GO:0050909">
    <property type="term" value="P:sensory perception of taste"/>
    <property type="evidence" value="ECO:0007669"/>
    <property type="project" value="InterPro"/>
</dbReference>
<dbReference type="AlphaFoldDB" id="A0A0N4TX86"/>
<accession>A0A0N4TX86</accession>
<comment type="subcellular location">
    <subcellularLocation>
        <location evidence="1">Membrane</location>
        <topology evidence="1">Multi-pass membrane protein</topology>
    </subcellularLocation>
</comment>
<sequence length="254" mass="29762">MLYTQIQRIEVTTNDHVTFTFYTIYYFVDYYVAFMAQSALMSCTILYFLPNYILARCLDKLINDMYHAGVMLDGEMTSENALNKLESFQKRYQLLKKAANVIEFNFKYIAFYVQTICLIELSCLLYAYLQNLNWNWFDTILFLIFVIQITSFMLSFIVPAYLNYEKNKKISEICPEMFEKQMQKDSNVVLATKVLMFMYQLEAMPIIFTSGGFFVVKRSLLPTVTGFVHAHLCFPDDSTRTNTGMCKWTIAAYP</sequence>
<dbReference type="Pfam" id="PF08395">
    <property type="entry name" value="7tm_7"/>
    <property type="match status" value="1"/>
</dbReference>
<evidence type="ECO:0000256" key="2">
    <source>
        <dbReference type="ARBA" id="ARBA00022692"/>
    </source>
</evidence>
<protein>
    <submittedName>
        <fullName evidence="8">7tm 6 domain containing protein</fullName>
    </submittedName>
</protein>
<reference evidence="6 7" key="2">
    <citation type="submission" date="2018-11" db="EMBL/GenBank/DDBJ databases">
        <authorList>
            <consortium name="Pathogen Informatics"/>
        </authorList>
    </citation>
    <scope>NUCLEOTIDE SEQUENCE [LARGE SCALE GENOMIC DNA]</scope>
</reference>
<gene>
    <name evidence="6" type="ORF">BPAG_LOCUS13507</name>
</gene>
<evidence type="ECO:0000313" key="8">
    <source>
        <dbReference type="WBParaSite" id="BPAG_0001357901-mRNA-1"/>
    </source>
</evidence>
<keyword evidence="3 5" id="KW-1133">Transmembrane helix</keyword>
<evidence type="ECO:0000313" key="6">
    <source>
        <dbReference type="EMBL" id="VDN94692.1"/>
    </source>
</evidence>
<evidence type="ECO:0000256" key="3">
    <source>
        <dbReference type="ARBA" id="ARBA00022989"/>
    </source>
</evidence>
<keyword evidence="4 5" id="KW-0472">Membrane</keyword>
<feature type="transmembrane region" description="Helical" evidence="5">
    <location>
        <begin position="140"/>
        <end position="162"/>
    </location>
</feature>
<feature type="transmembrane region" description="Helical" evidence="5">
    <location>
        <begin position="30"/>
        <end position="49"/>
    </location>
</feature>
<evidence type="ECO:0000256" key="5">
    <source>
        <dbReference type="SAM" id="Phobius"/>
    </source>
</evidence>
<dbReference type="WBParaSite" id="BPAG_0001357901-mRNA-1">
    <property type="protein sequence ID" value="BPAG_0001357901-mRNA-1"/>
    <property type="gene ID" value="BPAG_0001357901"/>
</dbReference>
<dbReference type="STRING" id="6280.A0A0N4TX86"/>
<evidence type="ECO:0000313" key="7">
    <source>
        <dbReference type="Proteomes" id="UP000278627"/>
    </source>
</evidence>
<feature type="transmembrane region" description="Helical" evidence="5">
    <location>
        <begin position="106"/>
        <end position="128"/>
    </location>
</feature>
<reference evidence="8" key="1">
    <citation type="submission" date="2017-02" db="UniProtKB">
        <authorList>
            <consortium name="WormBaseParasite"/>
        </authorList>
    </citation>
    <scope>IDENTIFICATION</scope>
</reference>
<dbReference type="InterPro" id="IPR013604">
    <property type="entry name" value="7TM_chemorcpt"/>
</dbReference>
<evidence type="ECO:0000256" key="1">
    <source>
        <dbReference type="ARBA" id="ARBA00004141"/>
    </source>
</evidence>
<organism evidence="8">
    <name type="scientific">Brugia pahangi</name>
    <name type="common">Filarial nematode worm</name>
    <dbReference type="NCBI Taxonomy" id="6280"/>
    <lineage>
        <taxon>Eukaryota</taxon>
        <taxon>Metazoa</taxon>
        <taxon>Ecdysozoa</taxon>
        <taxon>Nematoda</taxon>
        <taxon>Chromadorea</taxon>
        <taxon>Rhabditida</taxon>
        <taxon>Spirurina</taxon>
        <taxon>Spiruromorpha</taxon>
        <taxon>Filarioidea</taxon>
        <taxon>Onchocercidae</taxon>
        <taxon>Brugia</taxon>
    </lineage>
</organism>
<dbReference type="GO" id="GO:0016020">
    <property type="term" value="C:membrane"/>
    <property type="evidence" value="ECO:0007669"/>
    <property type="project" value="UniProtKB-SubCell"/>
</dbReference>
<keyword evidence="7" id="KW-1185">Reference proteome</keyword>
<dbReference type="EMBL" id="UZAD01013403">
    <property type="protein sequence ID" value="VDN94692.1"/>
    <property type="molecule type" value="Genomic_DNA"/>
</dbReference>
<keyword evidence="2 5" id="KW-0812">Transmembrane</keyword>
<dbReference type="Proteomes" id="UP000278627">
    <property type="component" value="Unassembled WGS sequence"/>
</dbReference>
<proteinExistence type="predicted"/>
<evidence type="ECO:0000256" key="4">
    <source>
        <dbReference type="ARBA" id="ARBA00023136"/>
    </source>
</evidence>
<name>A0A0N4TX86_BRUPA</name>